<protein>
    <recommendedName>
        <fullName evidence="2 4">Flagellin</fullName>
    </recommendedName>
</protein>
<reference evidence="7 8" key="1">
    <citation type="submission" date="2016-10" db="EMBL/GenBank/DDBJ databases">
        <authorList>
            <person name="de Groot N.N."/>
        </authorList>
    </citation>
    <scope>NUCLEOTIDE SEQUENCE [LARGE SCALE GENOMIC DNA]</scope>
    <source>
        <strain evidence="7 8">DSM 2179</strain>
    </source>
</reference>
<feature type="domain" description="Flagellin C-terminal" evidence="6">
    <location>
        <begin position="185"/>
        <end position="269"/>
    </location>
</feature>
<evidence type="ECO:0000313" key="8">
    <source>
        <dbReference type="Proteomes" id="UP000199662"/>
    </source>
</evidence>
<evidence type="ECO:0000259" key="5">
    <source>
        <dbReference type="Pfam" id="PF00669"/>
    </source>
</evidence>
<dbReference type="RefSeq" id="WP_091831788.1">
    <property type="nucleotide sequence ID" value="NZ_FNZK01000011.1"/>
</dbReference>
<evidence type="ECO:0000256" key="4">
    <source>
        <dbReference type="RuleBase" id="RU362073"/>
    </source>
</evidence>
<comment type="similarity">
    <text evidence="1 4">Belongs to the bacterial flagellin family.</text>
</comment>
<gene>
    <name evidence="7" type="ORF">SAMN05660742_11110</name>
</gene>
<dbReference type="SUPFAM" id="SSF64518">
    <property type="entry name" value="Phase 1 flagellin"/>
    <property type="match status" value="1"/>
</dbReference>
<accession>A0A1H7A3S5</accession>
<evidence type="ECO:0000256" key="3">
    <source>
        <dbReference type="ARBA" id="ARBA00023143"/>
    </source>
</evidence>
<dbReference type="Proteomes" id="UP000199662">
    <property type="component" value="Unassembled WGS sequence"/>
</dbReference>
<dbReference type="GO" id="GO:0005198">
    <property type="term" value="F:structural molecule activity"/>
    <property type="evidence" value="ECO:0007669"/>
    <property type="project" value="UniProtKB-UniRule"/>
</dbReference>
<dbReference type="Pfam" id="PF00669">
    <property type="entry name" value="Flagellin_N"/>
    <property type="match status" value="1"/>
</dbReference>
<keyword evidence="8" id="KW-1185">Reference proteome</keyword>
<dbReference type="InterPro" id="IPR001029">
    <property type="entry name" value="Flagellin_N"/>
</dbReference>
<dbReference type="AlphaFoldDB" id="A0A1H7A3S5"/>
<dbReference type="GO" id="GO:0005576">
    <property type="term" value="C:extracellular region"/>
    <property type="evidence" value="ECO:0007669"/>
    <property type="project" value="UniProtKB-SubCell"/>
</dbReference>
<feature type="domain" description="Flagellin N-terminal" evidence="5">
    <location>
        <begin position="8"/>
        <end position="137"/>
    </location>
</feature>
<dbReference type="Gene3D" id="1.20.1330.10">
    <property type="entry name" value="f41 fragment of flagellin, N-terminal domain"/>
    <property type="match status" value="1"/>
</dbReference>
<dbReference type="PANTHER" id="PTHR42792">
    <property type="entry name" value="FLAGELLIN"/>
    <property type="match status" value="1"/>
</dbReference>
<name>A0A1H7A3S5_9FIRM</name>
<dbReference type="GO" id="GO:0009288">
    <property type="term" value="C:bacterial-type flagellum"/>
    <property type="evidence" value="ECO:0007669"/>
    <property type="project" value="UniProtKB-SubCell"/>
</dbReference>
<keyword evidence="3 4" id="KW-0975">Bacterial flagellum</keyword>
<comment type="subcellular location">
    <subcellularLocation>
        <location evidence="4">Secreted</location>
    </subcellularLocation>
    <subcellularLocation>
        <location evidence="4">Bacterial flagellum</location>
    </subcellularLocation>
</comment>
<evidence type="ECO:0000256" key="2">
    <source>
        <dbReference type="ARBA" id="ARBA00020110"/>
    </source>
</evidence>
<sequence length="270" mass="27653">MGISIQNSAGMLKTLNSSSSAIQSGMKNIATGLKINSAADDASGYQILTRMNVSAGTLAQSSQNTQTSNALLKTADGAIGSTVSSLSSLHDQLLKAANGTNNDADISALQQQVNQTVSQISDNAGVTFNDKSLLNGSTKITVAGDNGYNNVSLPDMSAQALGLQDSKGNSTLDLSSSKGIADALSVVDTALQSSLSQQTKLGATQEGLDFSASNYTTQAASVTDAASTTGDSDMAKQITNLKSSQTQQTIALHLMTLSNHRNTDVLALLG</sequence>
<evidence type="ECO:0000259" key="6">
    <source>
        <dbReference type="Pfam" id="PF00700"/>
    </source>
</evidence>
<dbReference type="PANTHER" id="PTHR42792:SF2">
    <property type="entry name" value="FLAGELLIN"/>
    <property type="match status" value="1"/>
</dbReference>
<keyword evidence="4" id="KW-0964">Secreted</keyword>
<dbReference type="InterPro" id="IPR046358">
    <property type="entry name" value="Flagellin_C"/>
</dbReference>
<evidence type="ECO:0000256" key="1">
    <source>
        <dbReference type="ARBA" id="ARBA00005709"/>
    </source>
</evidence>
<keyword evidence="7" id="KW-0282">Flagellum</keyword>
<dbReference type="InterPro" id="IPR001492">
    <property type="entry name" value="Flagellin"/>
</dbReference>
<keyword evidence="7" id="KW-0969">Cilium</keyword>
<dbReference type="STRING" id="84035.SAMN05660742_11110"/>
<proteinExistence type="inferred from homology"/>
<organism evidence="7 8">
    <name type="scientific">Propionispira arboris</name>
    <dbReference type="NCBI Taxonomy" id="84035"/>
    <lineage>
        <taxon>Bacteria</taxon>
        <taxon>Bacillati</taxon>
        <taxon>Bacillota</taxon>
        <taxon>Negativicutes</taxon>
        <taxon>Selenomonadales</taxon>
        <taxon>Selenomonadaceae</taxon>
        <taxon>Propionispira</taxon>
    </lineage>
</organism>
<dbReference type="Pfam" id="PF00700">
    <property type="entry name" value="Flagellin_C"/>
    <property type="match status" value="1"/>
</dbReference>
<dbReference type="PRINTS" id="PR00207">
    <property type="entry name" value="FLAGELLIN"/>
</dbReference>
<keyword evidence="7" id="KW-0966">Cell projection</keyword>
<comment type="function">
    <text evidence="4">Flagellin is the subunit protein which polymerizes to form the filaments of bacterial flagella.</text>
</comment>
<evidence type="ECO:0000313" key="7">
    <source>
        <dbReference type="EMBL" id="SEJ58557.1"/>
    </source>
</evidence>
<dbReference type="EMBL" id="FNZK01000011">
    <property type="protein sequence ID" value="SEJ58557.1"/>
    <property type="molecule type" value="Genomic_DNA"/>
</dbReference>